<feature type="region of interest" description="Disordered" evidence="1">
    <location>
        <begin position="20"/>
        <end position="47"/>
    </location>
</feature>
<dbReference type="EMBL" id="CP011253">
    <property type="protein sequence ID" value="AKC69765.1"/>
    <property type="molecule type" value="Genomic_DNA"/>
</dbReference>
<keyword evidence="3" id="KW-1185">Reference proteome</keyword>
<accession>A0A0E3YB38</accession>
<dbReference type="Gene3D" id="3.30.9.10">
    <property type="entry name" value="D-Amino Acid Oxidase, subunit A, domain 2"/>
    <property type="match status" value="1"/>
</dbReference>
<dbReference type="SUPFAM" id="SSF51905">
    <property type="entry name" value="FAD/NAD(P)-binding domain"/>
    <property type="match status" value="1"/>
</dbReference>
<dbReference type="Proteomes" id="UP000035050">
    <property type="component" value="Chromosome"/>
</dbReference>
<evidence type="ECO:0008006" key="4">
    <source>
        <dbReference type="Google" id="ProtNLM"/>
    </source>
</evidence>
<name>A0A0E3YB38_9BURK</name>
<protein>
    <recommendedName>
        <fullName evidence="4">FAD-binding domain-containing protein</fullName>
    </recommendedName>
</protein>
<evidence type="ECO:0000256" key="1">
    <source>
        <dbReference type="SAM" id="MobiDB-lite"/>
    </source>
</evidence>
<dbReference type="AlphaFoldDB" id="A0A0E3YB38"/>
<proteinExistence type="predicted"/>
<dbReference type="Gene3D" id="3.50.50.60">
    <property type="entry name" value="FAD/NAD(P)-binding domain"/>
    <property type="match status" value="1"/>
</dbReference>
<evidence type="ECO:0000313" key="2">
    <source>
        <dbReference type="EMBL" id="AKC69765.1"/>
    </source>
</evidence>
<evidence type="ECO:0000313" key="3">
    <source>
        <dbReference type="Proteomes" id="UP000035050"/>
    </source>
</evidence>
<gene>
    <name evidence="2" type="ORF">MB84_10150</name>
</gene>
<dbReference type="OrthoDB" id="9817456at2"/>
<dbReference type="HOGENOM" id="CLU_485589_0_0_4"/>
<reference evidence="2" key="1">
    <citation type="submission" date="2016-06" db="EMBL/GenBank/DDBJ databases">
        <title>Pandoraea oxalativorans DSM 23570 Genome Sequencing.</title>
        <authorList>
            <person name="Ee R."/>
            <person name="Lim Y.-L."/>
            <person name="Yong D."/>
            <person name="Yin W.-F."/>
            <person name="Chan K.-G."/>
        </authorList>
    </citation>
    <scope>NUCLEOTIDE SEQUENCE</scope>
    <source>
        <strain evidence="2">DSM 23570</strain>
    </source>
</reference>
<sequence length="561" mass="60391">MIPALASSSTYAHLVATSQPAPGVSSEVGDEPLSASTTTPPPELPPFPLISTVDATPAAVQALLAKFEASKTVSGTPVAIVSGGSLSGYATSLILVKQGFNVLVVEKRGAYSRQNIVNLKQDAVFSLARLAPDRGVAGNMPTVDGIARTIRNNERQTVTEIRIERDGMALRRQLQKHCRFMEWMAPSDGLPARLPQLKRPIGGVSAYLDVHEPSSTRRIIAQHEREATISSPYLDPAFPDDQFIGSTDLNDWRLGPPERMRTETLVLTSLMDLERSLNDYCAAQPGIDIVHAEVHLQENRSADDRFIPVLKIGEESIRPNFPIDLICIAEGAHSANREVIGGAPAAVDPNESWHQSVYVQPTTGAYRPDNFDVIDVRHDPFRITVVDYVEQPRQSVALVSVCTPADARPNEAAMRAELACAQAHIVARRTTPFQVGEATRQFASGEINVKLMRAKIAGKGNAVIVGDAAACGSPAGATGASFAVSAYPEAIERLVTHPQFGGSNGVIPKALMATYNEEISRIADVAHGRQSTIMRSMGAYSPETGTNLARQIAKARFGRLE</sequence>
<organism evidence="2 3">
    <name type="scientific">Pandoraea oxalativorans</name>
    <dbReference type="NCBI Taxonomy" id="573737"/>
    <lineage>
        <taxon>Bacteria</taxon>
        <taxon>Pseudomonadati</taxon>
        <taxon>Pseudomonadota</taxon>
        <taxon>Betaproteobacteria</taxon>
        <taxon>Burkholderiales</taxon>
        <taxon>Burkholderiaceae</taxon>
        <taxon>Pandoraea</taxon>
    </lineage>
</organism>
<dbReference type="PATRIC" id="fig|573737.6.peg.2895"/>
<dbReference type="RefSeq" id="WP_046291047.1">
    <property type="nucleotide sequence ID" value="NZ_CP011253.3"/>
</dbReference>
<dbReference type="InterPro" id="IPR036188">
    <property type="entry name" value="FAD/NAD-bd_sf"/>
</dbReference>
<dbReference type="KEGG" id="pox:MB84_10150"/>